<keyword evidence="18" id="KW-1185">Reference proteome</keyword>
<feature type="transmembrane region" description="Helical" evidence="14">
    <location>
        <begin position="345"/>
        <end position="362"/>
    </location>
</feature>
<dbReference type="GO" id="GO:0012505">
    <property type="term" value="C:endomembrane system"/>
    <property type="evidence" value="ECO:0007669"/>
    <property type="project" value="UniProtKB-SubCell"/>
</dbReference>
<keyword evidence="6" id="KW-0328">Glycosyltransferase</keyword>
<dbReference type="InterPro" id="IPR003674">
    <property type="entry name" value="Oligo_trans_STT3"/>
</dbReference>
<evidence type="ECO:0000256" key="7">
    <source>
        <dbReference type="ARBA" id="ARBA00022679"/>
    </source>
</evidence>
<evidence type="ECO:0000256" key="14">
    <source>
        <dbReference type="SAM" id="Phobius"/>
    </source>
</evidence>
<keyword evidence="13" id="KW-0464">Manganese</keyword>
<dbReference type="EMBL" id="FZOB01000001">
    <property type="protein sequence ID" value="SNR61103.1"/>
    <property type="molecule type" value="Genomic_DNA"/>
</dbReference>
<dbReference type="UniPathway" id="UPA00378"/>
<evidence type="ECO:0000256" key="4">
    <source>
        <dbReference type="ARBA" id="ARBA00004922"/>
    </source>
</evidence>
<dbReference type="Gene3D" id="3.40.1380.40">
    <property type="match status" value="1"/>
</dbReference>
<dbReference type="PANTHER" id="PTHR13872:SF1">
    <property type="entry name" value="DOLICHYL-DIPHOSPHOOLIGOSACCHARIDE--PROTEIN GLYCOSYLTRANSFERASE SUBUNIT STT3B"/>
    <property type="match status" value="1"/>
</dbReference>
<dbReference type="GO" id="GO:0016020">
    <property type="term" value="C:membrane"/>
    <property type="evidence" value="ECO:0007669"/>
    <property type="project" value="InterPro"/>
</dbReference>
<evidence type="ECO:0000256" key="3">
    <source>
        <dbReference type="ARBA" id="ARBA00004127"/>
    </source>
</evidence>
<dbReference type="OrthoDB" id="9796223at2"/>
<evidence type="ECO:0000259" key="15">
    <source>
        <dbReference type="Pfam" id="PF02516"/>
    </source>
</evidence>
<dbReference type="InterPro" id="IPR048999">
    <property type="entry name" value="STT3-PglB_core"/>
</dbReference>
<dbReference type="GO" id="GO:0046872">
    <property type="term" value="F:metal ion binding"/>
    <property type="evidence" value="ECO:0007669"/>
    <property type="project" value="UniProtKB-KW"/>
</dbReference>
<dbReference type="InterPro" id="IPR048307">
    <property type="entry name" value="STT3_N"/>
</dbReference>
<evidence type="ECO:0000256" key="9">
    <source>
        <dbReference type="ARBA" id="ARBA00022723"/>
    </source>
</evidence>
<proteinExistence type="inferred from homology"/>
<feature type="transmembrane region" description="Helical" evidence="14">
    <location>
        <begin position="156"/>
        <end position="174"/>
    </location>
</feature>
<dbReference type="Proteomes" id="UP000198405">
    <property type="component" value="Unassembled WGS sequence"/>
</dbReference>
<dbReference type="RefSeq" id="WP_089322205.1">
    <property type="nucleotide sequence ID" value="NZ_FZOB01000001.1"/>
</dbReference>
<dbReference type="Pfam" id="PF21436">
    <property type="entry name" value="STT3-PglB_core"/>
    <property type="match status" value="1"/>
</dbReference>
<evidence type="ECO:0000256" key="13">
    <source>
        <dbReference type="ARBA" id="ARBA00023211"/>
    </source>
</evidence>
<evidence type="ECO:0000256" key="8">
    <source>
        <dbReference type="ARBA" id="ARBA00022692"/>
    </source>
</evidence>
<keyword evidence="11 14" id="KW-1133">Transmembrane helix</keyword>
<evidence type="ECO:0000259" key="16">
    <source>
        <dbReference type="Pfam" id="PF21436"/>
    </source>
</evidence>
<comment type="pathway">
    <text evidence="4">Protein modification; protein glycosylation.</text>
</comment>
<dbReference type="AlphaFoldDB" id="A0A238XRN4"/>
<evidence type="ECO:0000256" key="1">
    <source>
        <dbReference type="ARBA" id="ARBA00001936"/>
    </source>
</evidence>
<keyword evidence="12 14" id="KW-0472">Membrane</keyword>
<feature type="domain" description="STT3/PglB/AglB core" evidence="16">
    <location>
        <begin position="450"/>
        <end position="567"/>
    </location>
</feature>
<feature type="transmembrane region" description="Helical" evidence="14">
    <location>
        <begin position="233"/>
        <end position="251"/>
    </location>
</feature>
<feature type="transmembrane region" description="Helical" evidence="14">
    <location>
        <begin position="315"/>
        <end position="338"/>
    </location>
</feature>
<feature type="domain" description="Oligosaccharyl transferase STT3 N-terminal" evidence="15">
    <location>
        <begin position="100"/>
        <end position="372"/>
    </location>
</feature>
<gene>
    <name evidence="17" type="ORF">SAMN06265340_101173</name>
</gene>
<accession>A0A238XRN4</accession>
<dbReference type="Pfam" id="PF02516">
    <property type="entry name" value="STT3"/>
    <property type="match status" value="1"/>
</dbReference>
<sequence length="695" mass="80416">MNKLTGVKLLRTVFLILIPIVMGLFIRFDDLSIWNKNKNRFYYNDRPLFTSYDAFYFARWGLDYMEGKYKAGEMDPLRFVPDNYIREKLTKEEREKLKAGRVTYPSPIPMESFLGAVFAKFGHTYIENVALWLTPVLAVLFVIPLILYFSEIGAPVAGFSGAIFGVTALMYLARTTIVRFDTDSLNLFFPFMVAYLFYKTISEKEIKKKYIFAALSGIFMWMFNWWYAHPDLVLIMFIVFVAGVFINYRKFDKENLKLIGVVALFSNPLILFHGLKVFWGRFSAYVINFTNPATQTGFPNIFQSISEAQRASLKLIAATTTGNIILFWIGFILIFVLFARKGKKLLFLIPIFLLGLMVFKSGNRFAMYLAPFVGAGIGYLFDIGMEYYGKLQNKEMKTFKETGTIFSAVIISLIVFISQSQAFKFVATPKITPALERDFIKLKKITPENAWIWTWWDYGTAIQYLGRRAVYHDGQSQFSPKTYFVATTFSNNSPEKAYNTIVGISSVGITFLDKWIKEDGLTPEKIRENFFNGKYNKPITHPVYWIFTEDEIGKFTWINYFGTWDFKLKRGIKKRIIPVGVCEIASRRINCSGGISVDTEKGILKANRLIPLNSIAVRTKNKLKEKIYNVESNLHFETVTTSNGNFLGFIMDDQPYYSMFNQMYILRKFDPKFFELTYDNFPTMVVYKVKEAKQK</sequence>
<dbReference type="GO" id="GO:0004576">
    <property type="term" value="F:oligosaccharyl transferase activity"/>
    <property type="evidence" value="ECO:0007669"/>
    <property type="project" value="InterPro"/>
</dbReference>
<evidence type="ECO:0000313" key="17">
    <source>
        <dbReference type="EMBL" id="SNR61103.1"/>
    </source>
</evidence>
<protein>
    <submittedName>
        <fullName evidence="17">Dolichyl-diphosphooligosaccharide--protein glycosyltransferase</fullName>
    </submittedName>
</protein>
<reference evidence="18" key="1">
    <citation type="submission" date="2017-06" db="EMBL/GenBank/DDBJ databases">
        <authorList>
            <person name="Varghese N."/>
            <person name="Submissions S."/>
        </authorList>
    </citation>
    <scope>NUCLEOTIDE SEQUENCE [LARGE SCALE GENOMIC DNA]</scope>
    <source>
        <strain evidence="18">DSM 15668</strain>
    </source>
</reference>
<feature type="transmembrane region" description="Helical" evidence="14">
    <location>
        <begin position="210"/>
        <end position="227"/>
    </location>
</feature>
<keyword evidence="9" id="KW-0479">Metal-binding</keyword>
<evidence type="ECO:0000256" key="11">
    <source>
        <dbReference type="ARBA" id="ARBA00022989"/>
    </source>
</evidence>
<feature type="transmembrane region" description="Helical" evidence="14">
    <location>
        <begin position="368"/>
        <end position="389"/>
    </location>
</feature>
<evidence type="ECO:0000256" key="10">
    <source>
        <dbReference type="ARBA" id="ARBA00022842"/>
    </source>
</evidence>
<keyword evidence="10" id="KW-0460">Magnesium</keyword>
<evidence type="ECO:0000313" key="18">
    <source>
        <dbReference type="Proteomes" id="UP000198405"/>
    </source>
</evidence>
<feature type="transmembrane region" description="Helical" evidence="14">
    <location>
        <begin position="9"/>
        <end position="28"/>
    </location>
</feature>
<feature type="transmembrane region" description="Helical" evidence="14">
    <location>
        <begin position="180"/>
        <end position="198"/>
    </location>
</feature>
<evidence type="ECO:0000256" key="6">
    <source>
        <dbReference type="ARBA" id="ARBA00022676"/>
    </source>
</evidence>
<evidence type="ECO:0000256" key="2">
    <source>
        <dbReference type="ARBA" id="ARBA00001946"/>
    </source>
</evidence>
<evidence type="ECO:0000256" key="5">
    <source>
        <dbReference type="ARBA" id="ARBA00010810"/>
    </source>
</evidence>
<keyword evidence="7 17" id="KW-0808">Transferase</keyword>
<organism evidence="17 18">
    <name type="scientific">Desulfurobacterium atlanticum</name>
    <dbReference type="NCBI Taxonomy" id="240169"/>
    <lineage>
        <taxon>Bacteria</taxon>
        <taxon>Pseudomonadati</taxon>
        <taxon>Aquificota</taxon>
        <taxon>Aquificia</taxon>
        <taxon>Desulfurobacteriales</taxon>
        <taxon>Desulfurobacteriaceae</taxon>
        <taxon>Desulfurobacterium</taxon>
    </lineage>
</organism>
<keyword evidence="8 14" id="KW-0812">Transmembrane</keyword>
<comment type="cofactor">
    <cofactor evidence="1">
        <name>Mn(2+)</name>
        <dbReference type="ChEBI" id="CHEBI:29035"/>
    </cofactor>
</comment>
<dbReference type="PANTHER" id="PTHR13872">
    <property type="entry name" value="DOLICHYL-DIPHOSPHOOLIGOSACCHARIDE--PROTEIN GLYCOSYLTRANSFERASE SUBUNIT"/>
    <property type="match status" value="1"/>
</dbReference>
<comment type="similarity">
    <text evidence="5">Belongs to the STT3 family.</text>
</comment>
<feature type="transmembrane region" description="Helical" evidence="14">
    <location>
        <begin position="129"/>
        <end position="149"/>
    </location>
</feature>
<feature type="transmembrane region" description="Helical" evidence="14">
    <location>
        <begin position="258"/>
        <end position="279"/>
    </location>
</feature>
<feature type="transmembrane region" description="Helical" evidence="14">
    <location>
        <begin position="401"/>
        <end position="418"/>
    </location>
</feature>
<comment type="subcellular location">
    <subcellularLocation>
        <location evidence="3">Endomembrane system</location>
        <topology evidence="3">Multi-pass membrane protein</topology>
    </subcellularLocation>
</comment>
<evidence type="ECO:0000256" key="12">
    <source>
        <dbReference type="ARBA" id="ARBA00023136"/>
    </source>
</evidence>
<name>A0A238XRN4_9BACT</name>
<comment type="cofactor">
    <cofactor evidence="2">
        <name>Mg(2+)</name>
        <dbReference type="ChEBI" id="CHEBI:18420"/>
    </cofactor>
</comment>